<dbReference type="GO" id="GO:0031119">
    <property type="term" value="P:tRNA pseudouridine synthesis"/>
    <property type="evidence" value="ECO:0007669"/>
    <property type="project" value="UniProtKB-UniRule"/>
</dbReference>
<comment type="subunit">
    <text evidence="4">Homodimer.</text>
</comment>
<dbReference type="InterPro" id="IPR001406">
    <property type="entry name" value="PsdUridine_synth_TruA"/>
</dbReference>
<dbReference type="InterPro" id="IPR020103">
    <property type="entry name" value="PsdUridine_synth_cat_dom_sf"/>
</dbReference>
<dbReference type="HAMAP" id="MF_00171">
    <property type="entry name" value="TruA"/>
    <property type="match status" value="1"/>
</dbReference>
<dbReference type="CDD" id="cd02570">
    <property type="entry name" value="PseudoU_synth_EcTruA"/>
    <property type="match status" value="1"/>
</dbReference>
<dbReference type="PANTHER" id="PTHR11142">
    <property type="entry name" value="PSEUDOURIDYLATE SYNTHASE"/>
    <property type="match status" value="1"/>
</dbReference>
<name>A0A0M2UUM3_9BACT</name>
<dbReference type="SUPFAM" id="SSF55120">
    <property type="entry name" value="Pseudouridine synthase"/>
    <property type="match status" value="1"/>
</dbReference>
<comment type="function">
    <text evidence="4">Formation of pseudouridine at positions 38, 39 and 40 in the anticodon stem and loop of transfer RNAs.</text>
</comment>
<evidence type="ECO:0000313" key="9">
    <source>
        <dbReference type="EMBL" id="KKO18691.1"/>
    </source>
</evidence>
<comment type="caution">
    <text evidence="9">The sequence shown here is derived from an EMBL/GenBank/DDBJ whole genome shotgun (WGS) entry which is preliminary data.</text>
</comment>
<evidence type="ECO:0000256" key="3">
    <source>
        <dbReference type="ARBA" id="ARBA00023235"/>
    </source>
</evidence>
<organism evidence="9 10">
    <name type="scientific">Candidatus Brocadia fulgida</name>
    <dbReference type="NCBI Taxonomy" id="380242"/>
    <lineage>
        <taxon>Bacteria</taxon>
        <taxon>Pseudomonadati</taxon>
        <taxon>Planctomycetota</taxon>
        <taxon>Candidatus Brocadiia</taxon>
        <taxon>Candidatus Brocadiales</taxon>
        <taxon>Candidatus Brocadiaceae</taxon>
        <taxon>Candidatus Brocadia</taxon>
    </lineage>
</organism>
<evidence type="ECO:0000256" key="1">
    <source>
        <dbReference type="ARBA" id="ARBA00009375"/>
    </source>
</evidence>
<evidence type="ECO:0000259" key="8">
    <source>
        <dbReference type="Pfam" id="PF01416"/>
    </source>
</evidence>
<dbReference type="Gene3D" id="3.30.70.580">
    <property type="entry name" value="Pseudouridine synthase I, catalytic domain, N-terminal subdomain"/>
    <property type="match status" value="1"/>
</dbReference>
<comment type="similarity">
    <text evidence="1 4 7">Belongs to the tRNA pseudouridine synthase TruA family.</text>
</comment>
<dbReference type="InterPro" id="IPR020095">
    <property type="entry name" value="PsdUridine_synth_TruA_C"/>
</dbReference>
<dbReference type="PATRIC" id="fig|380242.3.peg.3278"/>
<evidence type="ECO:0000256" key="4">
    <source>
        <dbReference type="HAMAP-Rule" id="MF_00171"/>
    </source>
</evidence>
<dbReference type="EC" id="5.4.99.12" evidence="4"/>
<evidence type="ECO:0000256" key="5">
    <source>
        <dbReference type="PIRSR" id="PIRSR001430-1"/>
    </source>
</evidence>
<dbReference type="NCBIfam" id="TIGR00071">
    <property type="entry name" value="hisT_truA"/>
    <property type="match status" value="1"/>
</dbReference>
<feature type="active site" description="Nucleophile" evidence="4 5">
    <location>
        <position position="63"/>
    </location>
</feature>
<keyword evidence="2 4" id="KW-0819">tRNA processing</keyword>
<dbReference type="GO" id="GO:0003723">
    <property type="term" value="F:RNA binding"/>
    <property type="evidence" value="ECO:0007669"/>
    <property type="project" value="InterPro"/>
</dbReference>
<feature type="binding site" evidence="4 6">
    <location>
        <position position="121"/>
    </location>
    <ligand>
        <name>substrate</name>
    </ligand>
</feature>
<feature type="domain" description="Pseudouridine synthase I TruA alpha/beta" evidence="8">
    <location>
        <begin position="19"/>
        <end position="115"/>
    </location>
</feature>
<feature type="domain" description="Pseudouridine synthase I TruA alpha/beta" evidence="8">
    <location>
        <begin position="154"/>
        <end position="255"/>
    </location>
</feature>
<dbReference type="EMBL" id="LAQJ01000240">
    <property type="protein sequence ID" value="KKO18691.1"/>
    <property type="molecule type" value="Genomic_DNA"/>
</dbReference>
<dbReference type="InterPro" id="IPR020097">
    <property type="entry name" value="PsdUridine_synth_TruA_a/b_dom"/>
</dbReference>
<evidence type="ECO:0000256" key="2">
    <source>
        <dbReference type="ARBA" id="ARBA00022694"/>
    </source>
</evidence>
<dbReference type="GO" id="GO:0160147">
    <property type="term" value="F:tRNA pseudouridine(38-40) synthase activity"/>
    <property type="evidence" value="ECO:0007669"/>
    <property type="project" value="UniProtKB-EC"/>
</dbReference>
<comment type="caution">
    <text evidence="4">Lacks conserved residue(s) required for the propagation of feature annotation.</text>
</comment>
<evidence type="ECO:0000256" key="6">
    <source>
        <dbReference type="PIRSR" id="PIRSR001430-2"/>
    </source>
</evidence>
<accession>A0A0M2UUM3</accession>
<evidence type="ECO:0000256" key="7">
    <source>
        <dbReference type="RuleBase" id="RU003792"/>
    </source>
</evidence>
<comment type="catalytic activity">
    <reaction evidence="4 7">
        <text>uridine(38/39/40) in tRNA = pseudouridine(38/39/40) in tRNA</text>
        <dbReference type="Rhea" id="RHEA:22376"/>
        <dbReference type="Rhea" id="RHEA-COMP:10085"/>
        <dbReference type="Rhea" id="RHEA-COMP:10087"/>
        <dbReference type="ChEBI" id="CHEBI:65314"/>
        <dbReference type="ChEBI" id="CHEBI:65315"/>
        <dbReference type="EC" id="5.4.99.12"/>
    </reaction>
</comment>
<dbReference type="FunFam" id="3.30.70.580:FF:000001">
    <property type="entry name" value="tRNA pseudouridine synthase A"/>
    <property type="match status" value="1"/>
</dbReference>
<dbReference type="Pfam" id="PF01416">
    <property type="entry name" value="PseudoU_synth_1"/>
    <property type="match status" value="2"/>
</dbReference>
<dbReference type="InterPro" id="IPR020094">
    <property type="entry name" value="TruA/RsuA/RluB/E/F_N"/>
</dbReference>
<keyword evidence="10" id="KW-1185">Reference proteome</keyword>
<dbReference type="PIRSF" id="PIRSF001430">
    <property type="entry name" value="tRNA_psdUrid_synth"/>
    <property type="match status" value="1"/>
</dbReference>
<dbReference type="PANTHER" id="PTHR11142:SF0">
    <property type="entry name" value="TRNA PSEUDOURIDINE SYNTHASE-LIKE 1"/>
    <property type="match status" value="1"/>
</dbReference>
<proteinExistence type="inferred from homology"/>
<keyword evidence="3 4" id="KW-0413">Isomerase</keyword>
<dbReference type="Proteomes" id="UP000034954">
    <property type="component" value="Unassembled WGS sequence"/>
</dbReference>
<gene>
    <name evidence="4" type="primary">truA</name>
    <name evidence="9" type="ORF">BROFUL_02643</name>
</gene>
<dbReference type="AlphaFoldDB" id="A0A0M2UUM3"/>
<protein>
    <recommendedName>
        <fullName evidence="4">tRNA pseudouridine synthase A</fullName>
        <ecNumber evidence="4">5.4.99.12</ecNumber>
    </recommendedName>
    <alternativeName>
        <fullName evidence="4">tRNA pseudouridine(38-40) synthase</fullName>
    </alternativeName>
    <alternativeName>
        <fullName evidence="4">tRNA pseudouridylate synthase I</fullName>
    </alternativeName>
    <alternativeName>
        <fullName evidence="4">tRNA-uridine isomerase I</fullName>
    </alternativeName>
</protein>
<dbReference type="Gene3D" id="3.30.70.660">
    <property type="entry name" value="Pseudouridine synthase I, catalytic domain, C-terminal subdomain"/>
    <property type="match status" value="1"/>
</dbReference>
<reference evidence="9 10" key="1">
    <citation type="journal article" date="2013" name="BMC Microbiol.">
        <title>Identification of the type II cytochrome c maturation pathway in anammox bacteria by comparative genomics.</title>
        <authorList>
            <person name="Ferousi C."/>
            <person name="Speth D.R."/>
            <person name="Reimann J."/>
            <person name="Op den Camp H.J."/>
            <person name="Allen J.W."/>
            <person name="Keltjens J.T."/>
            <person name="Jetten M.S."/>
        </authorList>
    </citation>
    <scope>NUCLEOTIDE SEQUENCE [LARGE SCALE GENOMIC DNA]</scope>
    <source>
        <strain evidence="9">RU1</strain>
    </source>
</reference>
<evidence type="ECO:0000313" key="10">
    <source>
        <dbReference type="Proteomes" id="UP000034954"/>
    </source>
</evidence>
<sequence length="268" mass="30551">MSIILSNPYMPMRNIRLLIEYEGTRYAGWQWQKDQKTVQETLSRATEQVIREPVTLYGASRTDSGVHALGQAAHFKTLSAIPSERLVHAINFYLPHDITVKDAADVPESFHAQYDARSKIYRYTILNDWIRTSLNRNFCYVCGLLLNTDKMLDAAQYLTGTHDFTSFTTKAFQEKNRVRTIKRLEIARDGRYLSFTVEADGFLYNMVRTIVGTLIEIGRGKIPPEGIKDILAAKDRKFAGPTAPAKGLCLIEVKYKDDNRIVKQPVIL</sequence>